<dbReference type="CDD" id="cd17058">
    <property type="entry name" value="Ubl_SNRNP25"/>
    <property type="match status" value="1"/>
</dbReference>
<protein>
    <recommendedName>
        <fullName evidence="2">SNRNP25 ubiquitin-like domain-containing protein</fullName>
    </recommendedName>
</protein>
<dbReference type="EMBL" id="JAIWQS010000001">
    <property type="protein sequence ID" value="KAJ8774131.1"/>
    <property type="molecule type" value="Genomic_DNA"/>
</dbReference>
<organism evidence="3 4">
    <name type="scientific">Erythroxylum novogranatense</name>
    <dbReference type="NCBI Taxonomy" id="1862640"/>
    <lineage>
        <taxon>Eukaryota</taxon>
        <taxon>Viridiplantae</taxon>
        <taxon>Streptophyta</taxon>
        <taxon>Embryophyta</taxon>
        <taxon>Tracheophyta</taxon>
        <taxon>Spermatophyta</taxon>
        <taxon>Magnoliopsida</taxon>
        <taxon>eudicotyledons</taxon>
        <taxon>Gunneridae</taxon>
        <taxon>Pentapetalae</taxon>
        <taxon>rosids</taxon>
        <taxon>fabids</taxon>
        <taxon>Malpighiales</taxon>
        <taxon>Erythroxylaceae</taxon>
        <taxon>Erythroxylum</taxon>
    </lineage>
</organism>
<evidence type="ECO:0000256" key="1">
    <source>
        <dbReference type="SAM" id="MobiDB-lite"/>
    </source>
</evidence>
<evidence type="ECO:0000313" key="3">
    <source>
        <dbReference type="EMBL" id="KAJ8774131.1"/>
    </source>
</evidence>
<evidence type="ECO:0000313" key="4">
    <source>
        <dbReference type="Proteomes" id="UP001159364"/>
    </source>
</evidence>
<dbReference type="PANTHER" id="PTHR14942">
    <property type="entry name" value="U11/U12 SMALL NUCLEAR RIBONUCLEOPROTEIN 25 KDA PROTEIN"/>
    <property type="match status" value="1"/>
</dbReference>
<dbReference type="InterPro" id="IPR039690">
    <property type="entry name" value="SNRNP25"/>
</dbReference>
<dbReference type="Pfam" id="PF18036">
    <property type="entry name" value="Ubiquitin_4"/>
    <property type="match status" value="1"/>
</dbReference>
<dbReference type="Gene3D" id="3.10.20.90">
    <property type="entry name" value="Phosphatidylinositol 3-kinase Catalytic Subunit, Chain A, domain 1"/>
    <property type="match status" value="1"/>
</dbReference>
<dbReference type="AlphaFoldDB" id="A0AAV8U4A3"/>
<dbReference type="Proteomes" id="UP001159364">
    <property type="component" value="Linkage Group LG01"/>
</dbReference>
<feature type="region of interest" description="Disordered" evidence="1">
    <location>
        <begin position="130"/>
        <end position="167"/>
    </location>
</feature>
<feature type="compositionally biased region" description="Basic and acidic residues" evidence="1">
    <location>
        <begin position="137"/>
        <end position="167"/>
    </location>
</feature>
<reference evidence="3 4" key="1">
    <citation type="submission" date="2021-09" db="EMBL/GenBank/DDBJ databases">
        <title>Genomic insights and catalytic innovation underlie evolution of tropane alkaloids biosynthesis.</title>
        <authorList>
            <person name="Wang Y.-J."/>
            <person name="Tian T."/>
            <person name="Huang J.-P."/>
            <person name="Huang S.-X."/>
        </authorList>
    </citation>
    <scope>NUCLEOTIDE SEQUENCE [LARGE SCALE GENOMIC DNA]</scope>
    <source>
        <strain evidence="3">KIB-2018</strain>
        <tissue evidence="3">Leaf</tissue>
    </source>
</reference>
<dbReference type="InterPro" id="IPR040610">
    <property type="entry name" value="SNRNP25_ubiquitin"/>
</dbReference>
<dbReference type="SUPFAM" id="SSF54236">
    <property type="entry name" value="Ubiquitin-like"/>
    <property type="match status" value="1"/>
</dbReference>
<feature type="domain" description="SNRNP25 ubiquitin-like" evidence="2">
    <location>
        <begin position="27"/>
        <end position="112"/>
    </location>
</feature>
<name>A0AAV8U4A3_9ROSI</name>
<comment type="caution">
    <text evidence="3">The sequence shown here is derived from an EMBL/GenBank/DDBJ whole genome shotgun (WGS) entry which is preliminary data.</text>
</comment>
<accession>A0AAV8U4A3</accession>
<dbReference type="GO" id="GO:0000398">
    <property type="term" value="P:mRNA splicing, via spliceosome"/>
    <property type="evidence" value="ECO:0007669"/>
    <property type="project" value="InterPro"/>
</dbReference>
<dbReference type="PANTHER" id="PTHR14942:SF9">
    <property type="entry name" value="OS02G0188500 PROTEIN"/>
    <property type="match status" value="1"/>
</dbReference>
<sequence length="223" mass="25554">MSKSGNLRVFIEKRSHSYRKLPKQLLSLSILKLDGSHFEIQIGRNATVSELRQAVEEIFTSSPKEGEPGVLWDHVWRHFCLCYQGQKLINDKACIKNFGIKDGDQLQFIRHLTINYSPSRKQLKNQGVAYKPYSPGEHVDEKKEQKPSADNIEKKEEMDNNTKNTPQEEIHISEFKLASFLKGWLSYSRLTGVARKGPESVNRPSRFGLQCLGGRPRMIQLQG</sequence>
<dbReference type="InterPro" id="IPR029071">
    <property type="entry name" value="Ubiquitin-like_domsf"/>
</dbReference>
<gene>
    <name evidence="3" type="ORF">K2173_009562</name>
</gene>
<keyword evidence="4" id="KW-1185">Reference proteome</keyword>
<proteinExistence type="predicted"/>
<evidence type="ECO:0000259" key="2">
    <source>
        <dbReference type="Pfam" id="PF18036"/>
    </source>
</evidence>